<dbReference type="InterPro" id="IPR038973">
    <property type="entry name" value="MutL/Mlh/Pms-like"/>
</dbReference>
<name>A0ABP0FF09_CLALP</name>
<dbReference type="InterPro" id="IPR014790">
    <property type="entry name" value="MutL_C"/>
</dbReference>
<dbReference type="SUPFAM" id="SSF118116">
    <property type="entry name" value="DNA mismatch repair protein MutL"/>
    <property type="match status" value="1"/>
</dbReference>
<proteinExistence type="predicted"/>
<dbReference type="Gene3D" id="3.30.1370.100">
    <property type="entry name" value="MutL, C-terminal domain, regulatory subdomain"/>
    <property type="match status" value="1"/>
</dbReference>
<protein>
    <recommendedName>
        <fullName evidence="2">MutL C-terminal dimerisation domain-containing protein</fullName>
    </recommendedName>
</protein>
<feature type="domain" description="MutL C-terminal dimerisation" evidence="2">
    <location>
        <begin position="268"/>
        <end position="436"/>
    </location>
</feature>
<evidence type="ECO:0000256" key="1">
    <source>
        <dbReference type="SAM" id="MobiDB-lite"/>
    </source>
</evidence>
<evidence type="ECO:0000313" key="4">
    <source>
        <dbReference type="Proteomes" id="UP001642483"/>
    </source>
</evidence>
<reference evidence="3 4" key="1">
    <citation type="submission" date="2024-02" db="EMBL/GenBank/DDBJ databases">
        <authorList>
            <person name="Daric V."/>
            <person name="Darras S."/>
        </authorList>
    </citation>
    <scope>NUCLEOTIDE SEQUENCE [LARGE SCALE GENOMIC DNA]</scope>
</reference>
<evidence type="ECO:0000259" key="2">
    <source>
        <dbReference type="SMART" id="SM00853"/>
    </source>
</evidence>
<dbReference type="EMBL" id="CAWYQH010000046">
    <property type="protein sequence ID" value="CAK8678267.1"/>
    <property type="molecule type" value="Genomic_DNA"/>
</dbReference>
<accession>A0ABP0FF09</accession>
<dbReference type="PANTHER" id="PTHR10073:SF47">
    <property type="entry name" value="DNA MISMATCH REPAIR PROTEIN MLH3"/>
    <property type="match status" value="1"/>
</dbReference>
<dbReference type="InterPro" id="IPR037198">
    <property type="entry name" value="MutL_C_sf"/>
</dbReference>
<dbReference type="InterPro" id="IPR042121">
    <property type="entry name" value="MutL_C_regsub"/>
</dbReference>
<evidence type="ECO:0000313" key="3">
    <source>
        <dbReference type="EMBL" id="CAK8678267.1"/>
    </source>
</evidence>
<dbReference type="InterPro" id="IPR042120">
    <property type="entry name" value="MutL_C_dimsub"/>
</dbReference>
<dbReference type="Pfam" id="PF08676">
    <property type="entry name" value="MutL_C"/>
    <property type="match status" value="1"/>
</dbReference>
<dbReference type="Gene3D" id="3.30.1540.20">
    <property type="entry name" value="MutL, C-terminal domain, dimerisation subdomain"/>
    <property type="match status" value="1"/>
</dbReference>
<dbReference type="Proteomes" id="UP001642483">
    <property type="component" value="Unassembled WGS sequence"/>
</dbReference>
<dbReference type="PANTHER" id="PTHR10073">
    <property type="entry name" value="DNA MISMATCH REPAIR PROTEIN MLH, PMS, MUTL"/>
    <property type="match status" value="1"/>
</dbReference>
<feature type="compositionally biased region" description="Polar residues" evidence="1">
    <location>
        <begin position="116"/>
        <end position="128"/>
    </location>
</feature>
<gene>
    <name evidence="3" type="ORF">CVLEPA_LOCUS8200</name>
</gene>
<sequence>MKEMQKKKRSQEDHNSHLVYMILIQCDPADYVKDQETGIEFCDWHPILFAVQSIMDNLNTDESKAKSFSQSYKEGDNVQFQTNGTTFDSAVDFVCMMGRKAERNSFAETKVDKSTTGHTGEFSNNAPDSSRVMGQDSNLKSAKEKKMGARNNDNYKLGPDWIEQTDAKFGKIYINVKTGCVRRDKPCLKRQNNTQLTQGNSTKGKKEKTSIGFQFIDSVSRNKEFSKKMVFVPPVCPKLNARCMCNKKFMKNEIELKLPKEIFQSLQVIGQVDNKFIACHAKSSSPSQRLLLLFDQHAVHERIRLESYLKNELSDCDGSKKVSSVALKRTLTLKLDDIETRHLTENIQVFANSGIDFTIHSHHGKRTELIITRIPKFLMNDYQSGHPNLETVVHELVQERIQTLARGPVGVTMSPILFNILCSRACHGAIKFGDPLTKEQCSKLLQDLGGCKLPFQCAHGRPSIYPMLELPEEIPAEQINIKKLFLAVTQAEANFLQN</sequence>
<dbReference type="SMART" id="SM00853">
    <property type="entry name" value="MutL_C"/>
    <property type="match status" value="1"/>
</dbReference>
<keyword evidence="4" id="KW-1185">Reference proteome</keyword>
<organism evidence="3 4">
    <name type="scientific">Clavelina lepadiformis</name>
    <name type="common">Light-bulb sea squirt</name>
    <name type="synonym">Ascidia lepadiformis</name>
    <dbReference type="NCBI Taxonomy" id="159417"/>
    <lineage>
        <taxon>Eukaryota</taxon>
        <taxon>Metazoa</taxon>
        <taxon>Chordata</taxon>
        <taxon>Tunicata</taxon>
        <taxon>Ascidiacea</taxon>
        <taxon>Aplousobranchia</taxon>
        <taxon>Clavelinidae</taxon>
        <taxon>Clavelina</taxon>
    </lineage>
</organism>
<comment type="caution">
    <text evidence="3">The sequence shown here is derived from an EMBL/GenBank/DDBJ whole genome shotgun (WGS) entry which is preliminary data.</text>
</comment>
<feature type="region of interest" description="Disordered" evidence="1">
    <location>
        <begin position="110"/>
        <end position="151"/>
    </location>
</feature>